<organism evidence="1 2">
    <name type="scientific">Fictibacillus barbaricus</name>
    <dbReference type="NCBI Taxonomy" id="182136"/>
    <lineage>
        <taxon>Bacteria</taxon>
        <taxon>Bacillati</taxon>
        <taxon>Bacillota</taxon>
        <taxon>Bacilli</taxon>
        <taxon>Bacillales</taxon>
        <taxon>Fictibacillaceae</taxon>
        <taxon>Fictibacillus</taxon>
    </lineage>
</organism>
<evidence type="ECO:0000313" key="2">
    <source>
        <dbReference type="Proteomes" id="UP001258181"/>
    </source>
</evidence>
<evidence type="ECO:0000313" key="1">
    <source>
        <dbReference type="EMBL" id="MDR7074252.1"/>
    </source>
</evidence>
<sequence>MQMQNQNQNMRQNQQLIYQNPPAMITGKDLNYIKDMLSWNLLGAKKAHAMAAQCQDAEIKATLEKSL</sequence>
<proteinExistence type="predicted"/>
<dbReference type="EMBL" id="JAVDWA010000006">
    <property type="protein sequence ID" value="MDR7074252.1"/>
    <property type="molecule type" value="Genomic_DNA"/>
</dbReference>
<name>A0ABU1U469_9BACL</name>
<accession>A0ABU1U469</accession>
<comment type="caution">
    <text evidence="1">The sequence shown here is derived from an EMBL/GenBank/DDBJ whole genome shotgun (WGS) entry which is preliminary data.</text>
</comment>
<protein>
    <recommendedName>
        <fullName evidence="3">Spore coat protein</fullName>
    </recommendedName>
</protein>
<evidence type="ECO:0008006" key="3">
    <source>
        <dbReference type="Google" id="ProtNLM"/>
    </source>
</evidence>
<reference evidence="1 2" key="1">
    <citation type="submission" date="2023-07" db="EMBL/GenBank/DDBJ databases">
        <title>Sorghum-associated microbial communities from plants grown in Nebraska, USA.</title>
        <authorList>
            <person name="Schachtman D."/>
        </authorList>
    </citation>
    <scope>NUCLEOTIDE SEQUENCE [LARGE SCALE GENOMIC DNA]</scope>
    <source>
        <strain evidence="1 2">BE211</strain>
    </source>
</reference>
<keyword evidence="2" id="KW-1185">Reference proteome</keyword>
<gene>
    <name evidence="1" type="ORF">J2X07_003247</name>
</gene>
<dbReference type="Proteomes" id="UP001258181">
    <property type="component" value="Unassembled WGS sequence"/>
</dbReference>
<dbReference type="RefSeq" id="WP_310260876.1">
    <property type="nucleotide sequence ID" value="NZ_JAVDWA010000006.1"/>
</dbReference>